<accession>A0A392TJA2</accession>
<reference evidence="1 2" key="1">
    <citation type="journal article" date="2018" name="Front. Plant Sci.">
        <title>Red Clover (Trifolium pratense) and Zigzag Clover (T. medium) - A Picture of Genomic Similarities and Differences.</title>
        <authorList>
            <person name="Dluhosova J."/>
            <person name="Istvanek J."/>
            <person name="Nedelnik J."/>
            <person name="Repkova J."/>
        </authorList>
    </citation>
    <scope>NUCLEOTIDE SEQUENCE [LARGE SCALE GENOMIC DNA]</scope>
    <source>
        <strain evidence="2">cv. 10/8</strain>
        <tissue evidence="1">Leaf</tissue>
    </source>
</reference>
<proteinExistence type="predicted"/>
<comment type="caution">
    <text evidence="1">The sequence shown here is derived from an EMBL/GenBank/DDBJ whole genome shotgun (WGS) entry which is preliminary data.</text>
</comment>
<dbReference type="Proteomes" id="UP000265520">
    <property type="component" value="Unassembled WGS sequence"/>
</dbReference>
<keyword evidence="2" id="KW-1185">Reference proteome</keyword>
<evidence type="ECO:0000313" key="1">
    <source>
        <dbReference type="EMBL" id="MCI60290.1"/>
    </source>
</evidence>
<dbReference type="AlphaFoldDB" id="A0A392TJA2"/>
<evidence type="ECO:0000313" key="2">
    <source>
        <dbReference type="Proteomes" id="UP000265520"/>
    </source>
</evidence>
<organism evidence="1 2">
    <name type="scientific">Trifolium medium</name>
    <dbReference type="NCBI Taxonomy" id="97028"/>
    <lineage>
        <taxon>Eukaryota</taxon>
        <taxon>Viridiplantae</taxon>
        <taxon>Streptophyta</taxon>
        <taxon>Embryophyta</taxon>
        <taxon>Tracheophyta</taxon>
        <taxon>Spermatophyta</taxon>
        <taxon>Magnoliopsida</taxon>
        <taxon>eudicotyledons</taxon>
        <taxon>Gunneridae</taxon>
        <taxon>Pentapetalae</taxon>
        <taxon>rosids</taxon>
        <taxon>fabids</taxon>
        <taxon>Fabales</taxon>
        <taxon>Fabaceae</taxon>
        <taxon>Papilionoideae</taxon>
        <taxon>50 kb inversion clade</taxon>
        <taxon>NPAAA clade</taxon>
        <taxon>Hologalegina</taxon>
        <taxon>IRL clade</taxon>
        <taxon>Trifolieae</taxon>
        <taxon>Trifolium</taxon>
    </lineage>
</organism>
<dbReference type="EMBL" id="LXQA010578858">
    <property type="protein sequence ID" value="MCI60290.1"/>
    <property type="molecule type" value="Genomic_DNA"/>
</dbReference>
<protein>
    <submittedName>
        <fullName evidence="1">Uncharacterized protein</fullName>
    </submittedName>
</protein>
<sequence length="56" mass="6392">MLAQRAYQRAWSLYVATASNFQMFARVLSLDLAQRARQDMILCFGYLKALRASMGS</sequence>
<name>A0A392TJA2_9FABA</name>